<feature type="domain" description="RNA polymerase sigma factor 70 region 4 type 2" evidence="6">
    <location>
        <begin position="102"/>
        <end position="152"/>
    </location>
</feature>
<evidence type="ECO:0000259" key="6">
    <source>
        <dbReference type="Pfam" id="PF08281"/>
    </source>
</evidence>
<sequence>MNNEVYFNRIFEENYPRVMGLCFGYVSGNEDLAKDLAQEVFLKVWQNLNNFKGESKIATWIYRITVNTCLQELRRKNHVSLKIDMAAEVTANQNEKESRFAEMYRCINKLSPENKSIILLELEEVPQQEIANIIGISHRAVRTRIHRIKEQLSKCVYNEQL</sequence>
<dbReference type="InterPro" id="IPR039425">
    <property type="entry name" value="RNA_pol_sigma-70-like"/>
</dbReference>
<evidence type="ECO:0000259" key="5">
    <source>
        <dbReference type="Pfam" id="PF04542"/>
    </source>
</evidence>
<dbReference type="EMBL" id="JAVRHO010000035">
    <property type="protein sequence ID" value="MDT0648263.1"/>
    <property type="molecule type" value="Genomic_DNA"/>
</dbReference>
<evidence type="ECO:0000256" key="2">
    <source>
        <dbReference type="ARBA" id="ARBA00023015"/>
    </source>
</evidence>
<dbReference type="InterPro" id="IPR036388">
    <property type="entry name" value="WH-like_DNA-bd_sf"/>
</dbReference>
<dbReference type="Gene3D" id="1.10.1740.10">
    <property type="match status" value="1"/>
</dbReference>
<dbReference type="InterPro" id="IPR013325">
    <property type="entry name" value="RNA_pol_sigma_r2"/>
</dbReference>
<comment type="similarity">
    <text evidence="1">Belongs to the sigma-70 factor family. ECF subfamily.</text>
</comment>
<evidence type="ECO:0000313" key="8">
    <source>
        <dbReference type="Proteomes" id="UP001245285"/>
    </source>
</evidence>
<dbReference type="CDD" id="cd06171">
    <property type="entry name" value="Sigma70_r4"/>
    <property type="match status" value="1"/>
</dbReference>
<dbReference type="Pfam" id="PF04542">
    <property type="entry name" value="Sigma70_r2"/>
    <property type="match status" value="1"/>
</dbReference>
<dbReference type="NCBIfam" id="TIGR02937">
    <property type="entry name" value="sigma70-ECF"/>
    <property type="match status" value="1"/>
</dbReference>
<accession>A0ABU3CPJ1</accession>
<dbReference type="Pfam" id="PF08281">
    <property type="entry name" value="Sigma70_r4_2"/>
    <property type="match status" value="1"/>
</dbReference>
<dbReference type="PANTHER" id="PTHR43133:SF45">
    <property type="entry name" value="RNA POLYMERASE ECF-TYPE SIGMA FACTOR"/>
    <property type="match status" value="1"/>
</dbReference>
<reference evidence="7 8" key="1">
    <citation type="submission" date="2023-09" db="EMBL/GenBank/DDBJ databases">
        <authorList>
            <person name="Rey-Velasco X."/>
        </authorList>
    </citation>
    <scope>NUCLEOTIDE SEQUENCE [LARGE SCALE GENOMIC DNA]</scope>
    <source>
        <strain evidence="7 8">F260</strain>
    </source>
</reference>
<evidence type="ECO:0000256" key="4">
    <source>
        <dbReference type="ARBA" id="ARBA00023163"/>
    </source>
</evidence>
<keyword evidence="4" id="KW-0804">Transcription</keyword>
<dbReference type="InterPro" id="IPR013249">
    <property type="entry name" value="RNA_pol_sigma70_r4_t2"/>
</dbReference>
<keyword evidence="3" id="KW-0731">Sigma factor</keyword>
<evidence type="ECO:0000256" key="3">
    <source>
        <dbReference type="ARBA" id="ARBA00023082"/>
    </source>
</evidence>
<keyword evidence="8" id="KW-1185">Reference proteome</keyword>
<dbReference type="InterPro" id="IPR007627">
    <property type="entry name" value="RNA_pol_sigma70_r2"/>
</dbReference>
<evidence type="ECO:0000313" key="7">
    <source>
        <dbReference type="EMBL" id="MDT0648263.1"/>
    </source>
</evidence>
<dbReference type="SUPFAM" id="SSF88946">
    <property type="entry name" value="Sigma2 domain of RNA polymerase sigma factors"/>
    <property type="match status" value="1"/>
</dbReference>
<dbReference type="InterPro" id="IPR014284">
    <property type="entry name" value="RNA_pol_sigma-70_dom"/>
</dbReference>
<dbReference type="Gene3D" id="1.10.10.10">
    <property type="entry name" value="Winged helix-like DNA-binding domain superfamily/Winged helix DNA-binding domain"/>
    <property type="match status" value="1"/>
</dbReference>
<dbReference type="SUPFAM" id="SSF88659">
    <property type="entry name" value="Sigma3 and sigma4 domains of RNA polymerase sigma factors"/>
    <property type="match status" value="1"/>
</dbReference>
<feature type="domain" description="RNA polymerase sigma-70 region 2" evidence="5">
    <location>
        <begin position="10"/>
        <end position="77"/>
    </location>
</feature>
<organism evidence="7 8">
    <name type="scientific">Autumnicola lenta</name>
    <dbReference type="NCBI Taxonomy" id="3075593"/>
    <lineage>
        <taxon>Bacteria</taxon>
        <taxon>Pseudomonadati</taxon>
        <taxon>Bacteroidota</taxon>
        <taxon>Flavobacteriia</taxon>
        <taxon>Flavobacteriales</taxon>
        <taxon>Flavobacteriaceae</taxon>
        <taxon>Autumnicola</taxon>
    </lineage>
</organism>
<dbReference type="InterPro" id="IPR013324">
    <property type="entry name" value="RNA_pol_sigma_r3/r4-like"/>
</dbReference>
<proteinExistence type="inferred from homology"/>
<dbReference type="Proteomes" id="UP001245285">
    <property type="component" value="Unassembled WGS sequence"/>
</dbReference>
<evidence type="ECO:0000256" key="1">
    <source>
        <dbReference type="ARBA" id="ARBA00010641"/>
    </source>
</evidence>
<gene>
    <name evidence="7" type="ORF">RM545_16340</name>
</gene>
<keyword evidence="2" id="KW-0805">Transcription regulation</keyword>
<comment type="caution">
    <text evidence="7">The sequence shown here is derived from an EMBL/GenBank/DDBJ whole genome shotgun (WGS) entry which is preliminary data.</text>
</comment>
<dbReference type="PANTHER" id="PTHR43133">
    <property type="entry name" value="RNA POLYMERASE ECF-TYPE SIGMA FACTO"/>
    <property type="match status" value="1"/>
</dbReference>
<protein>
    <submittedName>
        <fullName evidence="7">RNA polymerase sigma factor</fullName>
    </submittedName>
</protein>
<dbReference type="RefSeq" id="WP_311496357.1">
    <property type="nucleotide sequence ID" value="NZ_JAVRHO010000035.1"/>
</dbReference>
<name>A0ABU3CPJ1_9FLAO</name>